<protein>
    <submittedName>
        <fullName evidence="2">Uncharacterized protein</fullName>
    </submittedName>
</protein>
<evidence type="ECO:0000313" key="3">
    <source>
        <dbReference type="Proteomes" id="UP000800094"/>
    </source>
</evidence>
<dbReference type="GeneID" id="54578633"/>
<evidence type="ECO:0000313" key="2">
    <source>
        <dbReference type="EMBL" id="KAF2241304.1"/>
    </source>
</evidence>
<dbReference type="OrthoDB" id="4760770at2759"/>
<name>A0A6A6HSY8_9PLEO</name>
<dbReference type="AlphaFoldDB" id="A0A6A6HSY8"/>
<accession>A0A6A6HSY8</accession>
<proteinExistence type="predicted"/>
<organism evidence="2 3">
    <name type="scientific">Trematosphaeria pertusa</name>
    <dbReference type="NCBI Taxonomy" id="390896"/>
    <lineage>
        <taxon>Eukaryota</taxon>
        <taxon>Fungi</taxon>
        <taxon>Dikarya</taxon>
        <taxon>Ascomycota</taxon>
        <taxon>Pezizomycotina</taxon>
        <taxon>Dothideomycetes</taxon>
        <taxon>Pleosporomycetidae</taxon>
        <taxon>Pleosporales</taxon>
        <taxon>Massarineae</taxon>
        <taxon>Trematosphaeriaceae</taxon>
        <taxon>Trematosphaeria</taxon>
    </lineage>
</organism>
<feature type="compositionally biased region" description="Low complexity" evidence="1">
    <location>
        <begin position="225"/>
        <end position="236"/>
    </location>
</feature>
<dbReference type="RefSeq" id="XP_033676308.1">
    <property type="nucleotide sequence ID" value="XM_033825303.1"/>
</dbReference>
<sequence length="236" mass="24910">MALNGDDNGDGGDDAAGQLPDIVATHDQLPDIVATQGKFLVPPISTPTFASRYNANFAAALVHALRRLQEKGAVRRVIYGEQADTWPQGHTPPSVRAQFQSDKHMALRELMTVLTPPTPSSSAGSGSVSVSNLSPPPSPGSLNSPFASKLPESASRSPVRDLKRRREHSPTEATSASPSACYFTGASVPISTESASLFLSSRCRKRPRTHCTTEDVGTDNLRTRPAIIPSASGPAA</sequence>
<evidence type="ECO:0000256" key="1">
    <source>
        <dbReference type="SAM" id="MobiDB-lite"/>
    </source>
</evidence>
<gene>
    <name evidence="2" type="ORF">BU26DRAFT_468940</name>
</gene>
<dbReference type="Proteomes" id="UP000800094">
    <property type="component" value="Unassembled WGS sequence"/>
</dbReference>
<feature type="region of interest" description="Disordered" evidence="1">
    <location>
        <begin position="114"/>
        <end position="179"/>
    </location>
</feature>
<dbReference type="EMBL" id="ML987212">
    <property type="protein sequence ID" value="KAF2241304.1"/>
    <property type="molecule type" value="Genomic_DNA"/>
</dbReference>
<keyword evidence="3" id="KW-1185">Reference proteome</keyword>
<feature type="region of interest" description="Disordered" evidence="1">
    <location>
        <begin position="206"/>
        <end position="236"/>
    </location>
</feature>
<reference evidence="2" key="1">
    <citation type="journal article" date="2020" name="Stud. Mycol.">
        <title>101 Dothideomycetes genomes: a test case for predicting lifestyles and emergence of pathogens.</title>
        <authorList>
            <person name="Haridas S."/>
            <person name="Albert R."/>
            <person name="Binder M."/>
            <person name="Bloem J."/>
            <person name="Labutti K."/>
            <person name="Salamov A."/>
            <person name="Andreopoulos B."/>
            <person name="Baker S."/>
            <person name="Barry K."/>
            <person name="Bills G."/>
            <person name="Bluhm B."/>
            <person name="Cannon C."/>
            <person name="Castanera R."/>
            <person name="Culley D."/>
            <person name="Daum C."/>
            <person name="Ezra D."/>
            <person name="Gonzalez J."/>
            <person name="Henrissat B."/>
            <person name="Kuo A."/>
            <person name="Liang C."/>
            <person name="Lipzen A."/>
            <person name="Lutzoni F."/>
            <person name="Magnuson J."/>
            <person name="Mondo S."/>
            <person name="Nolan M."/>
            <person name="Ohm R."/>
            <person name="Pangilinan J."/>
            <person name="Park H.-J."/>
            <person name="Ramirez L."/>
            <person name="Alfaro M."/>
            <person name="Sun H."/>
            <person name="Tritt A."/>
            <person name="Yoshinaga Y."/>
            <person name="Zwiers L.-H."/>
            <person name="Turgeon B."/>
            <person name="Goodwin S."/>
            <person name="Spatafora J."/>
            <person name="Crous P."/>
            <person name="Grigoriev I."/>
        </authorList>
    </citation>
    <scope>NUCLEOTIDE SEQUENCE</scope>
    <source>
        <strain evidence="2">CBS 122368</strain>
    </source>
</reference>
<feature type="compositionally biased region" description="Low complexity" evidence="1">
    <location>
        <begin position="120"/>
        <end position="133"/>
    </location>
</feature>